<dbReference type="PRINTS" id="PR00753">
    <property type="entry name" value="ACCSYNTHASE"/>
</dbReference>
<keyword evidence="6" id="KW-1185">Reference proteome</keyword>
<gene>
    <name evidence="5" type="ORF">M421DRAFT_103501</name>
</gene>
<evidence type="ECO:0000313" key="5">
    <source>
        <dbReference type="EMBL" id="KAF1924752.1"/>
    </source>
</evidence>
<evidence type="ECO:0000259" key="4">
    <source>
        <dbReference type="Pfam" id="PF00155"/>
    </source>
</evidence>
<evidence type="ECO:0000256" key="3">
    <source>
        <dbReference type="SAM" id="MobiDB-lite"/>
    </source>
</evidence>
<feature type="compositionally biased region" description="Polar residues" evidence="3">
    <location>
        <begin position="1"/>
        <end position="15"/>
    </location>
</feature>
<dbReference type="Proteomes" id="UP000800082">
    <property type="component" value="Unassembled WGS sequence"/>
</dbReference>
<organism evidence="5 6">
    <name type="scientific">Didymella exigua CBS 183.55</name>
    <dbReference type="NCBI Taxonomy" id="1150837"/>
    <lineage>
        <taxon>Eukaryota</taxon>
        <taxon>Fungi</taxon>
        <taxon>Dikarya</taxon>
        <taxon>Ascomycota</taxon>
        <taxon>Pezizomycotina</taxon>
        <taxon>Dothideomycetes</taxon>
        <taxon>Pleosporomycetidae</taxon>
        <taxon>Pleosporales</taxon>
        <taxon>Pleosporineae</taxon>
        <taxon>Didymellaceae</taxon>
        <taxon>Didymella</taxon>
    </lineage>
</organism>
<reference evidence="5" key="1">
    <citation type="journal article" date="2020" name="Stud. Mycol.">
        <title>101 Dothideomycetes genomes: a test case for predicting lifestyles and emergence of pathogens.</title>
        <authorList>
            <person name="Haridas S."/>
            <person name="Albert R."/>
            <person name="Binder M."/>
            <person name="Bloem J."/>
            <person name="Labutti K."/>
            <person name="Salamov A."/>
            <person name="Andreopoulos B."/>
            <person name="Baker S."/>
            <person name="Barry K."/>
            <person name="Bills G."/>
            <person name="Bluhm B."/>
            <person name="Cannon C."/>
            <person name="Castanera R."/>
            <person name="Culley D."/>
            <person name="Daum C."/>
            <person name="Ezra D."/>
            <person name="Gonzalez J."/>
            <person name="Henrissat B."/>
            <person name="Kuo A."/>
            <person name="Liang C."/>
            <person name="Lipzen A."/>
            <person name="Lutzoni F."/>
            <person name="Magnuson J."/>
            <person name="Mondo S."/>
            <person name="Nolan M."/>
            <person name="Ohm R."/>
            <person name="Pangilinan J."/>
            <person name="Park H.-J."/>
            <person name="Ramirez L."/>
            <person name="Alfaro M."/>
            <person name="Sun H."/>
            <person name="Tritt A."/>
            <person name="Yoshinaga Y."/>
            <person name="Zwiers L.-H."/>
            <person name="Turgeon B."/>
            <person name="Goodwin S."/>
            <person name="Spatafora J."/>
            <person name="Crous P."/>
            <person name="Grigoriev I."/>
        </authorList>
    </citation>
    <scope>NUCLEOTIDE SEQUENCE</scope>
    <source>
        <strain evidence="5">CBS 183.55</strain>
    </source>
</reference>
<sequence>MSTTTLSSRGTTASVNHPKDFHPETNPDGYVSLGLAENALMHNELRDFLNAQKLIDPQAVGFTYGSGPYGSRGIRDTIATSMNHHSKPFSPLQPDHIMVTNGVSVAIEHCAWGLVNPGEGILLGRPYYRAFLPDISICTGVKFVPVSFGDTDPCGIDCATAYEAALLKSNAEGTKIRALMLCHPHNPLGRCYSTAALTALLRLCAKYSIHLTSDEIYALTVWDNTIDPPSPAGPAEPFSSILSLDIPSLVDPSLIDPSLIHVLWGVSKDFSANGLRLGAILSPSNASFIQACKAYGIWSSPSSLTESAVCAILNDSAFVENYIDLNKQRLSANAAFFIWDDLGKIFRENLTGSVEAVSLDGDAGITARVHERLMARRVFFVDGNAAGAEEPGWFRLVFTQPPELVGEDIVRIASALRA</sequence>
<dbReference type="OrthoDB" id="7042322at2759"/>
<evidence type="ECO:0000313" key="6">
    <source>
        <dbReference type="Proteomes" id="UP000800082"/>
    </source>
</evidence>
<dbReference type="PROSITE" id="PS00105">
    <property type="entry name" value="AA_TRANSFER_CLASS_1"/>
    <property type="match status" value="1"/>
</dbReference>
<dbReference type="GO" id="GO:0030170">
    <property type="term" value="F:pyridoxal phosphate binding"/>
    <property type="evidence" value="ECO:0007669"/>
    <property type="project" value="InterPro"/>
</dbReference>
<keyword evidence="5" id="KW-0808">Transferase</keyword>
<protein>
    <submittedName>
        <fullName evidence="5">PLP-dependent transferase</fullName>
    </submittedName>
</protein>
<dbReference type="EMBL" id="ML978990">
    <property type="protein sequence ID" value="KAF1924752.1"/>
    <property type="molecule type" value="Genomic_DNA"/>
</dbReference>
<feature type="domain" description="Aminotransferase class I/classII large" evidence="4">
    <location>
        <begin position="69"/>
        <end position="401"/>
    </location>
</feature>
<dbReference type="InterPro" id="IPR050478">
    <property type="entry name" value="Ethylene_sulfur-biosynth"/>
</dbReference>
<comment type="similarity">
    <text evidence="1">Belongs to the class-I pyridoxal-phosphate-dependent aminotransferase family.</text>
</comment>
<dbReference type="Gene3D" id="3.90.1150.10">
    <property type="entry name" value="Aspartate Aminotransferase, domain 1"/>
    <property type="match status" value="1"/>
</dbReference>
<evidence type="ECO:0000256" key="1">
    <source>
        <dbReference type="ARBA" id="ARBA00007441"/>
    </source>
</evidence>
<feature type="region of interest" description="Disordered" evidence="3">
    <location>
        <begin position="1"/>
        <end position="28"/>
    </location>
</feature>
<dbReference type="InterPro" id="IPR004838">
    <property type="entry name" value="NHTrfase_class1_PyrdxlP-BS"/>
</dbReference>
<dbReference type="Gene3D" id="3.40.640.10">
    <property type="entry name" value="Type I PLP-dependent aspartate aminotransferase-like (Major domain)"/>
    <property type="match status" value="1"/>
</dbReference>
<dbReference type="PANTHER" id="PTHR43795">
    <property type="entry name" value="BIFUNCTIONAL ASPARTATE AMINOTRANSFERASE AND GLUTAMATE/ASPARTATE-PREPHENATE AMINOTRANSFERASE-RELATED"/>
    <property type="match status" value="1"/>
</dbReference>
<dbReference type="SUPFAM" id="SSF53383">
    <property type="entry name" value="PLP-dependent transferases"/>
    <property type="match status" value="1"/>
</dbReference>
<proteinExistence type="inferred from homology"/>
<dbReference type="GeneID" id="54344557"/>
<dbReference type="AlphaFoldDB" id="A0A6A5RAV2"/>
<dbReference type="InterPro" id="IPR015422">
    <property type="entry name" value="PyrdxlP-dep_Trfase_small"/>
</dbReference>
<dbReference type="InterPro" id="IPR004839">
    <property type="entry name" value="Aminotransferase_I/II_large"/>
</dbReference>
<dbReference type="GO" id="GO:0008483">
    <property type="term" value="F:transaminase activity"/>
    <property type="evidence" value="ECO:0007669"/>
    <property type="project" value="TreeGrafter"/>
</dbReference>
<dbReference type="RefSeq" id="XP_033445004.1">
    <property type="nucleotide sequence ID" value="XM_033586911.1"/>
</dbReference>
<evidence type="ECO:0000256" key="2">
    <source>
        <dbReference type="ARBA" id="ARBA00022898"/>
    </source>
</evidence>
<name>A0A6A5RAV2_9PLEO</name>
<dbReference type="GO" id="GO:0006520">
    <property type="term" value="P:amino acid metabolic process"/>
    <property type="evidence" value="ECO:0007669"/>
    <property type="project" value="TreeGrafter"/>
</dbReference>
<accession>A0A6A5RAV2</accession>
<keyword evidence="2" id="KW-0663">Pyridoxal phosphate</keyword>
<dbReference type="InterPro" id="IPR015421">
    <property type="entry name" value="PyrdxlP-dep_Trfase_major"/>
</dbReference>
<dbReference type="InterPro" id="IPR015424">
    <property type="entry name" value="PyrdxlP-dep_Trfase"/>
</dbReference>
<dbReference type="CDD" id="cd00609">
    <property type="entry name" value="AAT_like"/>
    <property type="match status" value="1"/>
</dbReference>
<dbReference type="Pfam" id="PF00155">
    <property type="entry name" value="Aminotran_1_2"/>
    <property type="match status" value="1"/>
</dbReference>
<dbReference type="PANTHER" id="PTHR43795:SF63">
    <property type="entry name" value="PUTATIVE (AFU_ORTHOLOGUE AFUA_4G00630)-RELATED"/>
    <property type="match status" value="1"/>
</dbReference>